<evidence type="ECO:0000259" key="3">
    <source>
        <dbReference type="PROSITE" id="PS50004"/>
    </source>
</evidence>
<proteinExistence type="predicted"/>
<evidence type="ECO:0000256" key="1">
    <source>
        <dbReference type="ARBA" id="ARBA00022723"/>
    </source>
</evidence>
<dbReference type="SMART" id="SM00239">
    <property type="entry name" value="C2"/>
    <property type="match status" value="1"/>
</dbReference>
<dbReference type="InterPro" id="IPR043566">
    <property type="entry name" value="Rabphilin/DOC2/Noc2"/>
</dbReference>
<name>A0AAV4UWB8_CAEEX</name>
<dbReference type="InterPro" id="IPR000008">
    <property type="entry name" value="C2_dom"/>
</dbReference>
<accession>A0AAV4UWB8</accession>
<evidence type="ECO:0000313" key="5">
    <source>
        <dbReference type="Proteomes" id="UP001054945"/>
    </source>
</evidence>
<dbReference type="AlphaFoldDB" id="A0AAV4UWB8"/>
<keyword evidence="5" id="KW-1185">Reference proteome</keyword>
<keyword evidence="1" id="KW-0479">Metal-binding</keyword>
<dbReference type="SUPFAM" id="SSF49562">
    <property type="entry name" value="C2 domain (Calcium/lipid-binding domain, CaLB)"/>
    <property type="match status" value="1"/>
</dbReference>
<feature type="domain" description="C2" evidence="3">
    <location>
        <begin position="1"/>
        <end position="117"/>
    </location>
</feature>
<dbReference type="GO" id="GO:0006887">
    <property type="term" value="P:exocytosis"/>
    <property type="evidence" value="ECO:0007669"/>
    <property type="project" value="TreeGrafter"/>
</dbReference>
<reference evidence="4 5" key="1">
    <citation type="submission" date="2021-06" db="EMBL/GenBank/DDBJ databases">
        <title>Caerostris extrusa draft genome.</title>
        <authorList>
            <person name="Kono N."/>
            <person name="Arakawa K."/>
        </authorList>
    </citation>
    <scope>NUCLEOTIDE SEQUENCE [LARGE SCALE GENOMIC DNA]</scope>
</reference>
<evidence type="ECO:0000313" key="4">
    <source>
        <dbReference type="EMBL" id="GIY61938.1"/>
    </source>
</evidence>
<evidence type="ECO:0000256" key="2">
    <source>
        <dbReference type="SAM" id="MobiDB-lite"/>
    </source>
</evidence>
<dbReference type="PANTHER" id="PTHR45729">
    <property type="entry name" value="RABPHILIN, ISOFORM A"/>
    <property type="match status" value="1"/>
</dbReference>
<sequence length="181" mass="20247">MGLLIWLSADGMVQGLRPTDIDGLADPFVRFATPTSSKQIGQKRTRTVHKTLNPEFNEALSFWNLRLRYSKTHAQPASVCVFRMTVMDEDTHCNEPMGEIRVALKRLKPQQPSYANFPTTGRREQPGADPPGPPVLGGAQRLVVNIVRCVRLPSRDNGDSLTLMLKCKLNPMPQDEDSKLH</sequence>
<dbReference type="GO" id="GO:0046872">
    <property type="term" value="F:metal ion binding"/>
    <property type="evidence" value="ECO:0007669"/>
    <property type="project" value="UniProtKB-KW"/>
</dbReference>
<comment type="caution">
    <text evidence="4">The sequence shown here is derived from an EMBL/GenBank/DDBJ whole genome shotgun (WGS) entry which is preliminary data.</text>
</comment>
<dbReference type="GO" id="GO:0098793">
    <property type="term" value="C:presynapse"/>
    <property type="evidence" value="ECO:0007669"/>
    <property type="project" value="GOC"/>
</dbReference>
<protein>
    <submittedName>
        <fullName evidence="4">Double C2-like domain-containing protein beta</fullName>
    </submittedName>
</protein>
<dbReference type="Pfam" id="PF00168">
    <property type="entry name" value="C2"/>
    <property type="match status" value="1"/>
</dbReference>
<dbReference type="GO" id="GO:0017158">
    <property type="term" value="P:regulation of calcium ion-dependent exocytosis"/>
    <property type="evidence" value="ECO:0007669"/>
    <property type="project" value="TreeGrafter"/>
</dbReference>
<organism evidence="4 5">
    <name type="scientific">Caerostris extrusa</name>
    <name type="common">Bark spider</name>
    <name type="synonym">Caerostris bankana</name>
    <dbReference type="NCBI Taxonomy" id="172846"/>
    <lineage>
        <taxon>Eukaryota</taxon>
        <taxon>Metazoa</taxon>
        <taxon>Ecdysozoa</taxon>
        <taxon>Arthropoda</taxon>
        <taxon>Chelicerata</taxon>
        <taxon>Arachnida</taxon>
        <taxon>Araneae</taxon>
        <taxon>Araneomorphae</taxon>
        <taxon>Entelegynae</taxon>
        <taxon>Araneoidea</taxon>
        <taxon>Araneidae</taxon>
        <taxon>Caerostris</taxon>
    </lineage>
</organism>
<dbReference type="GO" id="GO:0061669">
    <property type="term" value="P:spontaneous neurotransmitter secretion"/>
    <property type="evidence" value="ECO:0007669"/>
    <property type="project" value="TreeGrafter"/>
</dbReference>
<feature type="region of interest" description="Disordered" evidence="2">
    <location>
        <begin position="112"/>
        <end position="137"/>
    </location>
</feature>
<dbReference type="InterPro" id="IPR035892">
    <property type="entry name" value="C2_domain_sf"/>
</dbReference>
<dbReference type="Proteomes" id="UP001054945">
    <property type="component" value="Unassembled WGS sequence"/>
</dbReference>
<gene>
    <name evidence="4" type="primary">Doc2b</name>
    <name evidence="4" type="ORF">CEXT_592351</name>
</gene>
<dbReference type="EMBL" id="BPLR01013553">
    <property type="protein sequence ID" value="GIY61938.1"/>
    <property type="molecule type" value="Genomic_DNA"/>
</dbReference>
<dbReference type="PANTHER" id="PTHR45729:SF4">
    <property type="entry name" value="RAB EFFECTOR NOC2"/>
    <property type="match status" value="1"/>
</dbReference>
<dbReference type="PROSITE" id="PS50004">
    <property type="entry name" value="C2"/>
    <property type="match status" value="1"/>
</dbReference>
<dbReference type="Gene3D" id="2.60.40.150">
    <property type="entry name" value="C2 domain"/>
    <property type="match status" value="1"/>
</dbReference>